<gene>
    <name evidence="2" type="ORF">CWC19_19880</name>
</gene>
<evidence type="ECO:0000313" key="2">
    <source>
        <dbReference type="EMBL" id="TMO62594.1"/>
    </source>
</evidence>
<dbReference type="EMBL" id="PNBX01000132">
    <property type="protein sequence ID" value="TMO62594.1"/>
    <property type="molecule type" value="Genomic_DNA"/>
</dbReference>
<sequence length="84" mass="9692">MRFNLFNALGTTLILSASFFTQAKQNVFDMQFKDDGFKECVLEQAYWNSKVYTTDFTSLRCDQYDIESLDEQGESVNILLTAKP</sequence>
<evidence type="ECO:0000313" key="3">
    <source>
        <dbReference type="Proteomes" id="UP000307217"/>
    </source>
</evidence>
<proteinExistence type="predicted"/>
<accession>A0A5S3UXW0</accession>
<organism evidence="2 3">
    <name type="scientific">Pseudoalteromonas aurantia</name>
    <dbReference type="NCBI Taxonomy" id="43654"/>
    <lineage>
        <taxon>Bacteria</taxon>
        <taxon>Pseudomonadati</taxon>
        <taxon>Pseudomonadota</taxon>
        <taxon>Gammaproteobacteria</taxon>
        <taxon>Alteromonadales</taxon>
        <taxon>Pseudoalteromonadaceae</taxon>
        <taxon>Pseudoalteromonas</taxon>
    </lineage>
</organism>
<name>A0A5S3UXW0_9GAMM</name>
<keyword evidence="1" id="KW-0732">Signal</keyword>
<protein>
    <submittedName>
        <fullName evidence="2">Uncharacterized protein</fullName>
    </submittedName>
</protein>
<dbReference type="OrthoDB" id="6315871at2"/>
<reference evidence="3" key="2">
    <citation type="submission" date="2019-06" db="EMBL/GenBank/DDBJ databases">
        <title>Co-occurence of chitin degradation, pigmentation and bioactivity in marine Pseudoalteromonas.</title>
        <authorList>
            <person name="Sonnenschein E.C."/>
            <person name="Bech P.K."/>
        </authorList>
    </citation>
    <scope>NUCLEOTIDE SEQUENCE [LARGE SCALE GENOMIC DNA]</scope>
    <source>
        <strain evidence="3">S3790</strain>
    </source>
</reference>
<reference evidence="2 3" key="1">
    <citation type="submission" date="2018-01" db="EMBL/GenBank/DDBJ databases">
        <authorList>
            <person name="Paulsen S."/>
            <person name="Gram L.K."/>
        </authorList>
    </citation>
    <scope>NUCLEOTIDE SEQUENCE [LARGE SCALE GENOMIC DNA]</scope>
    <source>
        <strain evidence="2 3">S3790</strain>
    </source>
</reference>
<feature type="signal peptide" evidence="1">
    <location>
        <begin position="1"/>
        <end position="23"/>
    </location>
</feature>
<dbReference type="Proteomes" id="UP000307217">
    <property type="component" value="Unassembled WGS sequence"/>
</dbReference>
<dbReference type="AlphaFoldDB" id="A0A5S3UXW0"/>
<dbReference type="RefSeq" id="WP_138593636.1">
    <property type="nucleotide sequence ID" value="NZ_PNBX01000132.1"/>
</dbReference>
<evidence type="ECO:0000256" key="1">
    <source>
        <dbReference type="SAM" id="SignalP"/>
    </source>
</evidence>
<comment type="caution">
    <text evidence="2">The sequence shown here is derived from an EMBL/GenBank/DDBJ whole genome shotgun (WGS) entry which is preliminary data.</text>
</comment>
<feature type="chain" id="PRO_5024300988" evidence="1">
    <location>
        <begin position="24"/>
        <end position="84"/>
    </location>
</feature>